<reference evidence="2 4" key="1">
    <citation type="submission" date="2019-05" db="EMBL/GenBank/DDBJ databases">
        <authorList>
            <consortium name="NARMS: The National Antimicrobial Resistance Monitoring System"/>
        </authorList>
    </citation>
    <scope>NUCLEOTIDE SEQUENCE [LARGE SCALE GENOMIC DNA]</scope>
    <source>
        <strain evidence="2 4">CVM N18EC122</strain>
    </source>
</reference>
<dbReference type="Proteomes" id="UP000532204">
    <property type="component" value="Unassembled WGS sequence"/>
</dbReference>
<geneLocation type="plasmid" evidence="3">
    <name>pmty18780-3 dna</name>
</geneLocation>
<reference evidence="1 3" key="2">
    <citation type="submission" date="2020-06" db="EMBL/GenBank/DDBJ databases">
        <title>Whole-genome sequencing of blaNDM-5 positive Escherichia coli isolated from a Japanese patient with no history of travel abroad.</title>
        <authorList>
            <person name="Ito Y."/>
            <person name="Aoki K."/>
            <person name="Nakayama N."/>
            <person name="Ohtsuka M."/>
            <person name="Ota M."/>
            <person name="Kaneko N."/>
            <person name="Yoshida M."/>
            <person name="Ishii Y."/>
            <person name="Tateda K."/>
            <person name="Matsuse H."/>
        </authorList>
    </citation>
    <scope>NUCLEOTIDE SEQUENCE [LARGE SCALE GENOMIC DNA]</scope>
    <source>
        <strain evidence="1 3">TUM18780</strain>
        <plasmid evidence="1">pMTY18780-3</plasmid>
        <plasmid evidence="3">pmty18780-3 dna</plasmid>
    </source>
</reference>
<dbReference type="Proteomes" id="UP000509260">
    <property type="component" value="Plasmid pMTY18780-3"/>
</dbReference>
<protein>
    <submittedName>
        <fullName evidence="2">Uncharacterized protein</fullName>
    </submittedName>
</protein>
<keyword evidence="1" id="KW-0614">Plasmid</keyword>
<dbReference type="EMBL" id="AASEBA010000012">
    <property type="protein sequence ID" value="EFC9749294.1"/>
    <property type="molecule type" value="Genomic_DNA"/>
</dbReference>
<evidence type="ECO:0000313" key="2">
    <source>
        <dbReference type="EMBL" id="EFC9749294.1"/>
    </source>
</evidence>
<organism evidence="2 4">
    <name type="scientific">Escherichia coli</name>
    <dbReference type="NCBI Taxonomy" id="562"/>
    <lineage>
        <taxon>Bacteria</taxon>
        <taxon>Pseudomonadati</taxon>
        <taxon>Pseudomonadota</taxon>
        <taxon>Gammaproteobacteria</taxon>
        <taxon>Enterobacterales</taxon>
        <taxon>Enterobacteriaceae</taxon>
        <taxon>Escherichia</taxon>
    </lineage>
</organism>
<dbReference type="AlphaFoldDB" id="A0A6S6LF83"/>
<accession>A0A6S6LF83</accession>
<dbReference type="RefSeq" id="WP_072651722.1">
    <property type="nucleotide sequence ID" value="NZ_AP023193.1"/>
</dbReference>
<geneLocation type="plasmid" evidence="1">
    <name>pMTY18780-3</name>
</geneLocation>
<evidence type="ECO:0000313" key="1">
    <source>
        <dbReference type="EMBL" id="BCG39786.1"/>
    </source>
</evidence>
<sequence>MALSNTQLHTILDKASYVSNGTLSENNIQIQRGKETKDKIHAKGFYFGKSSALRESYSKNNPYHIYLISPDNEDRRDDYSLVIFPFQIKEILPVIENIDGITPGYIQLSSNFNTFKIHNRLKSDSYCGVGYSIKVENEDSLWELIVQIKKRLELPRGDKNRLSTLPQNGLPKTKEENTPQKLIVDLLNKRS</sequence>
<proteinExistence type="predicted"/>
<evidence type="ECO:0000313" key="4">
    <source>
        <dbReference type="Proteomes" id="UP000532204"/>
    </source>
</evidence>
<gene>
    <name evidence="2" type="ORF">E6D34_08415</name>
    <name evidence="1" type="ORF">TUM18780_49480</name>
</gene>
<evidence type="ECO:0000313" key="3">
    <source>
        <dbReference type="Proteomes" id="UP000509260"/>
    </source>
</evidence>
<dbReference type="EMBL" id="AP023200">
    <property type="protein sequence ID" value="BCG39786.1"/>
    <property type="molecule type" value="Genomic_DNA"/>
</dbReference>
<name>A0A6S6LF83_ECOLX</name>